<dbReference type="AlphaFoldDB" id="A0ABD0YB24"/>
<feature type="region of interest" description="Disordered" evidence="1">
    <location>
        <begin position="84"/>
        <end position="109"/>
    </location>
</feature>
<evidence type="ECO:0000313" key="4">
    <source>
        <dbReference type="Proteomes" id="UP001558652"/>
    </source>
</evidence>
<accession>A0ABD0YB24</accession>
<reference evidence="3 4" key="1">
    <citation type="submission" date="2024-07" db="EMBL/GenBank/DDBJ databases">
        <title>Chromosome-level genome assembly of the water stick insect Ranatra chinensis (Heteroptera: Nepidae).</title>
        <authorList>
            <person name="Liu X."/>
        </authorList>
    </citation>
    <scope>NUCLEOTIDE SEQUENCE [LARGE SCALE GENOMIC DNA]</scope>
    <source>
        <strain evidence="3">Cailab_2021Rc</strain>
        <tissue evidence="3">Muscle</tissue>
    </source>
</reference>
<organism evidence="3 4">
    <name type="scientific">Ranatra chinensis</name>
    <dbReference type="NCBI Taxonomy" id="642074"/>
    <lineage>
        <taxon>Eukaryota</taxon>
        <taxon>Metazoa</taxon>
        <taxon>Ecdysozoa</taxon>
        <taxon>Arthropoda</taxon>
        <taxon>Hexapoda</taxon>
        <taxon>Insecta</taxon>
        <taxon>Pterygota</taxon>
        <taxon>Neoptera</taxon>
        <taxon>Paraneoptera</taxon>
        <taxon>Hemiptera</taxon>
        <taxon>Heteroptera</taxon>
        <taxon>Panheteroptera</taxon>
        <taxon>Nepomorpha</taxon>
        <taxon>Nepidae</taxon>
        <taxon>Ranatrinae</taxon>
        <taxon>Ranatra</taxon>
    </lineage>
</organism>
<dbReference type="Proteomes" id="UP001558652">
    <property type="component" value="Unassembled WGS sequence"/>
</dbReference>
<feature type="compositionally biased region" description="Polar residues" evidence="1">
    <location>
        <begin position="127"/>
        <end position="142"/>
    </location>
</feature>
<feature type="region of interest" description="Disordered" evidence="1">
    <location>
        <begin position="123"/>
        <end position="149"/>
    </location>
</feature>
<comment type="caution">
    <text evidence="3">The sequence shown here is derived from an EMBL/GenBank/DDBJ whole genome shotgun (WGS) entry which is preliminary data.</text>
</comment>
<keyword evidence="2" id="KW-0732">Signal</keyword>
<sequence length="245" mass="27678">MNRNINRNRTRLFRRLLLVILVEHVSVLGRHLQRRVNASKSPIHVQLTCFGAFTPICDYPLKLKIASMRRSTFYENKYQETTEIEGSCSPTTSDRQGPHSPLTVTRQTTSQLATVSSNVTYGPVLRSNETTNTSTAFRKSSPVTPPEECGALRCTRERPPRRVHPPYRDVMVSQDLVFLSALLLLAGLTTADDATPSKSTPGHDCNMSIRMRLMLCHPNSTTENGVRPEEVWINILRARDAYNIR</sequence>
<proteinExistence type="predicted"/>
<dbReference type="EMBL" id="JBFDAA010000010">
    <property type="protein sequence ID" value="KAL1124530.1"/>
    <property type="molecule type" value="Genomic_DNA"/>
</dbReference>
<protein>
    <submittedName>
        <fullName evidence="3">Uncharacterized protein</fullName>
    </submittedName>
</protein>
<feature type="signal peptide" evidence="2">
    <location>
        <begin position="1"/>
        <end position="29"/>
    </location>
</feature>
<evidence type="ECO:0000313" key="3">
    <source>
        <dbReference type="EMBL" id="KAL1124530.1"/>
    </source>
</evidence>
<feature type="chain" id="PRO_5044764401" evidence="2">
    <location>
        <begin position="30"/>
        <end position="245"/>
    </location>
</feature>
<keyword evidence="4" id="KW-1185">Reference proteome</keyword>
<gene>
    <name evidence="3" type="ORF">AAG570_001156</name>
</gene>
<name>A0ABD0YB24_9HEMI</name>
<evidence type="ECO:0000256" key="2">
    <source>
        <dbReference type="SAM" id="SignalP"/>
    </source>
</evidence>
<evidence type="ECO:0000256" key="1">
    <source>
        <dbReference type="SAM" id="MobiDB-lite"/>
    </source>
</evidence>